<keyword evidence="2" id="KW-1185">Reference proteome</keyword>
<protein>
    <recommendedName>
        <fullName evidence="3">Transposase</fullName>
    </recommendedName>
</protein>
<evidence type="ECO:0000313" key="1">
    <source>
        <dbReference type="EMBL" id="GLK73425.1"/>
    </source>
</evidence>
<name>A0A9W6J9K3_9HYPH</name>
<dbReference type="AlphaFoldDB" id="A0A9W6J9K3"/>
<sequence>MPPNRIFLTHKHSKVIEWLGRHPRWTFHFTPTSASRLNAVEGFFDILTKCRLTRGVFKGVVDLQAAINCFVVDHNQQPKPFVWTADPDKITAAAARGHQVLTSVR</sequence>
<proteinExistence type="predicted"/>
<gene>
    <name evidence="1" type="ORF">GCM10017643_35420</name>
</gene>
<reference evidence="1" key="1">
    <citation type="journal article" date="2014" name="Int. J. Syst. Evol. Microbiol.">
        <title>Complete genome sequence of Corynebacterium casei LMG S-19264T (=DSM 44701T), isolated from a smear-ripened cheese.</title>
        <authorList>
            <consortium name="US DOE Joint Genome Institute (JGI-PGF)"/>
            <person name="Walter F."/>
            <person name="Albersmeier A."/>
            <person name="Kalinowski J."/>
            <person name="Ruckert C."/>
        </authorList>
    </citation>
    <scope>NUCLEOTIDE SEQUENCE</scope>
    <source>
        <strain evidence="1">VKM B-2484</strain>
    </source>
</reference>
<organism evidence="1 2">
    <name type="scientific">Ancylobacter dichloromethanicus</name>
    <dbReference type="NCBI Taxonomy" id="518825"/>
    <lineage>
        <taxon>Bacteria</taxon>
        <taxon>Pseudomonadati</taxon>
        <taxon>Pseudomonadota</taxon>
        <taxon>Alphaproteobacteria</taxon>
        <taxon>Hyphomicrobiales</taxon>
        <taxon>Xanthobacteraceae</taxon>
        <taxon>Ancylobacter</taxon>
    </lineage>
</organism>
<dbReference type="Proteomes" id="UP001143370">
    <property type="component" value="Unassembled WGS sequence"/>
</dbReference>
<evidence type="ECO:0000313" key="2">
    <source>
        <dbReference type="Proteomes" id="UP001143370"/>
    </source>
</evidence>
<comment type="caution">
    <text evidence="1">The sequence shown here is derived from an EMBL/GenBank/DDBJ whole genome shotgun (WGS) entry which is preliminary data.</text>
</comment>
<dbReference type="EMBL" id="BSFJ01000026">
    <property type="protein sequence ID" value="GLK73425.1"/>
    <property type="molecule type" value="Genomic_DNA"/>
</dbReference>
<accession>A0A9W6J9K3</accession>
<evidence type="ECO:0008006" key="3">
    <source>
        <dbReference type="Google" id="ProtNLM"/>
    </source>
</evidence>
<reference evidence="1" key="2">
    <citation type="submission" date="2023-01" db="EMBL/GenBank/DDBJ databases">
        <authorList>
            <person name="Sun Q."/>
            <person name="Evtushenko L."/>
        </authorList>
    </citation>
    <scope>NUCLEOTIDE SEQUENCE</scope>
    <source>
        <strain evidence="1">VKM B-2484</strain>
    </source>
</reference>